<evidence type="ECO:0000256" key="3">
    <source>
        <dbReference type="ARBA" id="ARBA00022737"/>
    </source>
</evidence>
<dbReference type="InterPro" id="IPR032675">
    <property type="entry name" value="LRR_dom_sf"/>
</dbReference>
<keyword evidence="3" id="KW-0677">Repeat</keyword>
<evidence type="ECO:0000313" key="6">
    <source>
        <dbReference type="Proteomes" id="UP000008141"/>
    </source>
</evidence>
<name>E1ZN28_CHLVA</name>
<proteinExistence type="predicted"/>
<dbReference type="AlphaFoldDB" id="E1ZN28"/>
<keyword evidence="2" id="KW-0433">Leucine-rich repeat</keyword>
<dbReference type="PANTHER" id="PTHR48051:SF46">
    <property type="entry name" value="LEUCINE RICH REPEAT-CONTAINING DOMAIN PROTEIN"/>
    <property type="match status" value="1"/>
</dbReference>
<feature type="region of interest" description="Disordered" evidence="4">
    <location>
        <begin position="568"/>
        <end position="589"/>
    </location>
</feature>
<dbReference type="PANTHER" id="PTHR48051">
    <property type="match status" value="1"/>
</dbReference>
<protein>
    <submittedName>
        <fullName evidence="5">Expressed protein</fullName>
    </submittedName>
</protein>
<dbReference type="SMART" id="SM00364">
    <property type="entry name" value="LRR_BAC"/>
    <property type="match status" value="2"/>
</dbReference>
<accession>E1ZN28</accession>
<dbReference type="InterPro" id="IPR001611">
    <property type="entry name" value="Leu-rich_rpt"/>
</dbReference>
<evidence type="ECO:0000256" key="2">
    <source>
        <dbReference type="ARBA" id="ARBA00022614"/>
    </source>
</evidence>
<dbReference type="InterPro" id="IPR003591">
    <property type="entry name" value="Leu-rich_rpt_typical-subtyp"/>
</dbReference>
<evidence type="ECO:0000256" key="4">
    <source>
        <dbReference type="SAM" id="MobiDB-lite"/>
    </source>
</evidence>
<dbReference type="Proteomes" id="UP000008141">
    <property type="component" value="Unassembled WGS sequence"/>
</dbReference>
<dbReference type="RefSeq" id="XP_005844899.1">
    <property type="nucleotide sequence ID" value="XM_005844837.1"/>
</dbReference>
<comment type="subcellular location">
    <subcellularLocation>
        <location evidence="1">Cytoplasm</location>
        <location evidence="1">Cytoskeleton</location>
        <location evidence="1">Cilium axoneme</location>
    </subcellularLocation>
</comment>
<dbReference type="InParanoid" id="E1ZN28"/>
<dbReference type="EMBL" id="GL433854">
    <property type="protein sequence ID" value="EFN52797.1"/>
    <property type="molecule type" value="Genomic_DNA"/>
</dbReference>
<organism evidence="6">
    <name type="scientific">Chlorella variabilis</name>
    <name type="common">Green alga</name>
    <dbReference type="NCBI Taxonomy" id="554065"/>
    <lineage>
        <taxon>Eukaryota</taxon>
        <taxon>Viridiplantae</taxon>
        <taxon>Chlorophyta</taxon>
        <taxon>core chlorophytes</taxon>
        <taxon>Trebouxiophyceae</taxon>
        <taxon>Chlorellales</taxon>
        <taxon>Chlorellaceae</taxon>
        <taxon>Chlorella clade</taxon>
        <taxon>Chlorella</taxon>
    </lineage>
</organism>
<dbReference type="SUPFAM" id="SSF52047">
    <property type="entry name" value="RNI-like"/>
    <property type="match status" value="1"/>
</dbReference>
<dbReference type="GeneID" id="17352221"/>
<dbReference type="PROSITE" id="PS51450">
    <property type="entry name" value="LRR"/>
    <property type="match status" value="1"/>
</dbReference>
<dbReference type="OrthoDB" id="514958at2759"/>
<evidence type="ECO:0000313" key="5">
    <source>
        <dbReference type="EMBL" id="EFN52797.1"/>
    </source>
</evidence>
<evidence type="ECO:0000256" key="1">
    <source>
        <dbReference type="ARBA" id="ARBA00004430"/>
    </source>
</evidence>
<feature type="compositionally biased region" description="Low complexity" evidence="4">
    <location>
        <begin position="340"/>
        <end position="358"/>
    </location>
</feature>
<dbReference type="GO" id="GO:0005930">
    <property type="term" value="C:axoneme"/>
    <property type="evidence" value="ECO:0007669"/>
    <property type="project" value="UniProtKB-SubCell"/>
</dbReference>
<keyword evidence="6" id="KW-1185">Reference proteome</keyword>
<feature type="region of interest" description="Disordered" evidence="4">
    <location>
        <begin position="336"/>
        <end position="365"/>
    </location>
</feature>
<sequence length="589" mass="61428">MAALPPLALRREGPGLSINDLTDDLLSAVLAAVRDSTQLRAVASTCRRWAALLRDRLELWHEVQLALPPKRSRGRDRRNSYTTPCALDVERVVGWLARRATAVASLEVALLYPDAEALLGLLVPSLADGLRRLVLRGTCSDWPFFWVDWRWLAGMTQLDSLEMWNALPGLTELALPPSLTELVIDRVGEADPDTEGWDELPDCFTRLTRLCKLTLGTAATYLLQADEESAFTPLRAASGLRELRLTEGALSAVPDALTALTSLTLLSFRGCDRLEAFGEMCQHKADPFAPLAALTALRFLDFARCALERLPPRLASLPQLRTLLLSDNQLTSLPAPPLQPSAAAAAAGAPGPGSVSSPSHRRHQQQLQQQLVASRAAGAATAAAAAAAQAAMLPPLLEKLVLAGNRFASLPAAALAACSCLTELDLARCWQLQPTPAEWRGLLAGLPRLRLLRHSCPLLAAEERGYGSSARLAAAAGGSVDLQLDFLSSSGRCYRPVVHAGGGGDGSGASTSAGGGGGVLAGGGRRVQSCGSNLLELETAAAALLSAGMSAGMRATLAELAATASDGGAAGGGLRAPPSSNVAGGTGSG</sequence>
<dbReference type="Gene3D" id="3.80.10.10">
    <property type="entry name" value="Ribonuclease Inhibitor"/>
    <property type="match status" value="2"/>
</dbReference>
<dbReference type="KEGG" id="cvr:CHLNCDRAFT_138447"/>
<reference evidence="5 6" key="1">
    <citation type="journal article" date="2010" name="Plant Cell">
        <title>The Chlorella variabilis NC64A genome reveals adaptation to photosymbiosis, coevolution with viruses, and cryptic sex.</title>
        <authorList>
            <person name="Blanc G."/>
            <person name="Duncan G."/>
            <person name="Agarkova I."/>
            <person name="Borodovsky M."/>
            <person name="Gurnon J."/>
            <person name="Kuo A."/>
            <person name="Lindquist E."/>
            <person name="Lucas S."/>
            <person name="Pangilinan J."/>
            <person name="Polle J."/>
            <person name="Salamov A."/>
            <person name="Terry A."/>
            <person name="Yamada T."/>
            <person name="Dunigan D.D."/>
            <person name="Grigoriev I.V."/>
            <person name="Claverie J.M."/>
            <person name="Van Etten J.L."/>
        </authorList>
    </citation>
    <scope>NUCLEOTIDE SEQUENCE [LARGE SCALE GENOMIC DNA]</scope>
    <source>
        <strain evidence="5 6">NC64A</strain>
    </source>
</reference>
<dbReference type="InterPro" id="IPR050216">
    <property type="entry name" value="LRR_domain-containing"/>
</dbReference>
<gene>
    <name evidence="5" type="ORF">CHLNCDRAFT_138447</name>
</gene>
<dbReference type="SMART" id="SM00369">
    <property type="entry name" value="LRR_TYP"/>
    <property type="match status" value="3"/>
</dbReference>